<dbReference type="OrthoDB" id="10258955at2759"/>
<dbReference type="GO" id="GO:0006145">
    <property type="term" value="P:purine nucleobase catabolic process"/>
    <property type="evidence" value="ECO:0007669"/>
    <property type="project" value="TreeGrafter"/>
</dbReference>
<keyword evidence="3" id="KW-1185">Reference proteome</keyword>
<dbReference type="PANTHER" id="PTHR43668">
    <property type="entry name" value="ALLANTOINASE"/>
    <property type="match status" value="1"/>
</dbReference>
<sequence>MLSSDHSPSEPALKLLREGNFLKAWGGISSLQFVLPVTWTYGKKHGVTFEEMVSWWSEKPAKLAGLNSKGSIVSGKDADIVIWQPETEFDLDDNHPIHLKHPSISAYLGSRLSGKVLATFVRGNIVFREGKHAPNACGVPILAT</sequence>
<dbReference type="InterPro" id="IPR006680">
    <property type="entry name" value="Amidohydro-rel"/>
</dbReference>
<dbReference type="AlphaFoldDB" id="A0A484KAR0"/>
<dbReference type="GO" id="GO:0004038">
    <property type="term" value="F:allantoinase activity"/>
    <property type="evidence" value="ECO:0007669"/>
    <property type="project" value="TreeGrafter"/>
</dbReference>
<dbReference type="Pfam" id="PF01979">
    <property type="entry name" value="Amidohydro_1"/>
    <property type="match status" value="1"/>
</dbReference>
<dbReference type="EMBL" id="OOIL02000002">
    <property type="protein sequence ID" value="VFQ58896.1"/>
    <property type="molecule type" value="Genomic_DNA"/>
</dbReference>
<reference evidence="2 3" key="1">
    <citation type="submission" date="2018-04" db="EMBL/GenBank/DDBJ databases">
        <authorList>
            <person name="Vogel A."/>
        </authorList>
    </citation>
    <scope>NUCLEOTIDE SEQUENCE [LARGE SCALE GENOMIC DNA]</scope>
</reference>
<dbReference type="PANTHER" id="PTHR43668:SF2">
    <property type="entry name" value="ALLANTOINASE"/>
    <property type="match status" value="1"/>
</dbReference>
<dbReference type="Proteomes" id="UP000595140">
    <property type="component" value="Unassembled WGS sequence"/>
</dbReference>
<dbReference type="InterPro" id="IPR011059">
    <property type="entry name" value="Metal-dep_hydrolase_composite"/>
</dbReference>
<dbReference type="Gene3D" id="3.20.20.140">
    <property type="entry name" value="Metal-dependent hydrolases"/>
    <property type="match status" value="1"/>
</dbReference>
<proteinExistence type="predicted"/>
<dbReference type="SUPFAM" id="SSF51338">
    <property type="entry name" value="Composite domain of metallo-dependent hydrolases"/>
    <property type="match status" value="1"/>
</dbReference>
<gene>
    <name evidence="2" type="ORF">CCAM_LOCUS672</name>
</gene>
<organism evidence="2 3">
    <name type="scientific">Cuscuta campestris</name>
    <dbReference type="NCBI Taxonomy" id="132261"/>
    <lineage>
        <taxon>Eukaryota</taxon>
        <taxon>Viridiplantae</taxon>
        <taxon>Streptophyta</taxon>
        <taxon>Embryophyta</taxon>
        <taxon>Tracheophyta</taxon>
        <taxon>Spermatophyta</taxon>
        <taxon>Magnoliopsida</taxon>
        <taxon>eudicotyledons</taxon>
        <taxon>Gunneridae</taxon>
        <taxon>Pentapetalae</taxon>
        <taxon>asterids</taxon>
        <taxon>lamiids</taxon>
        <taxon>Solanales</taxon>
        <taxon>Convolvulaceae</taxon>
        <taxon>Cuscuteae</taxon>
        <taxon>Cuscuta</taxon>
        <taxon>Cuscuta subgen. Grammica</taxon>
        <taxon>Cuscuta sect. Cleistogrammica</taxon>
    </lineage>
</organism>
<name>A0A484KAR0_9ASTE</name>
<feature type="domain" description="Amidohydrolase-related" evidence="1">
    <location>
        <begin position="37"/>
        <end position="126"/>
    </location>
</feature>
<evidence type="ECO:0000313" key="3">
    <source>
        <dbReference type="Proteomes" id="UP000595140"/>
    </source>
</evidence>
<evidence type="ECO:0000313" key="2">
    <source>
        <dbReference type="EMBL" id="VFQ58896.1"/>
    </source>
</evidence>
<evidence type="ECO:0000259" key="1">
    <source>
        <dbReference type="Pfam" id="PF01979"/>
    </source>
</evidence>
<dbReference type="InterPro" id="IPR050138">
    <property type="entry name" value="DHOase/Allantoinase_Hydrolase"/>
</dbReference>
<accession>A0A484KAR0</accession>
<protein>
    <recommendedName>
        <fullName evidence="1">Amidohydrolase-related domain-containing protein</fullName>
    </recommendedName>
</protein>
<dbReference type="GO" id="GO:0005737">
    <property type="term" value="C:cytoplasm"/>
    <property type="evidence" value="ECO:0007669"/>
    <property type="project" value="TreeGrafter"/>
</dbReference>